<name>R0IG54_9BRAS</name>
<dbReference type="PANTHER" id="PTHR33472:SF28">
    <property type="entry name" value="BROMO AND FHA DOMAIN-CONTAINING PROTEIN DDB_G0267958"/>
    <property type="match status" value="1"/>
</dbReference>
<dbReference type="STRING" id="81985.R0IG54"/>
<keyword evidence="3" id="KW-1185">Reference proteome</keyword>
<accession>R0IG54</accession>
<evidence type="ECO:0000313" key="2">
    <source>
        <dbReference type="EMBL" id="EOA35788.1"/>
    </source>
</evidence>
<dbReference type="PANTHER" id="PTHR33472">
    <property type="entry name" value="OS01G0106600 PROTEIN"/>
    <property type="match status" value="1"/>
</dbReference>
<dbReference type="Proteomes" id="UP000029121">
    <property type="component" value="Unassembled WGS sequence"/>
</dbReference>
<evidence type="ECO:0000256" key="1">
    <source>
        <dbReference type="SAM" id="MobiDB-lite"/>
    </source>
</evidence>
<protein>
    <submittedName>
        <fullName evidence="2">Uncharacterized protein</fullName>
    </submittedName>
</protein>
<feature type="region of interest" description="Disordered" evidence="1">
    <location>
        <begin position="49"/>
        <end position="68"/>
    </location>
</feature>
<proteinExistence type="predicted"/>
<dbReference type="eggNOG" id="ENOG502S40S">
    <property type="taxonomic scope" value="Eukaryota"/>
</dbReference>
<feature type="compositionally biased region" description="Basic and acidic residues" evidence="1">
    <location>
        <begin position="169"/>
        <end position="180"/>
    </location>
</feature>
<dbReference type="OrthoDB" id="774437at2759"/>
<dbReference type="KEGG" id="crb:17894550"/>
<gene>
    <name evidence="2" type="ORF">CARUB_v10021020mg</name>
</gene>
<dbReference type="AlphaFoldDB" id="R0IG54"/>
<organism evidence="2 3">
    <name type="scientific">Capsella rubella</name>
    <dbReference type="NCBI Taxonomy" id="81985"/>
    <lineage>
        <taxon>Eukaryota</taxon>
        <taxon>Viridiplantae</taxon>
        <taxon>Streptophyta</taxon>
        <taxon>Embryophyta</taxon>
        <taxon>Tracheophyta</taxon>
        <taxon>Spermatophyta</taxon>
        <taxon>Magnoliopsida</taxon>
        <taxon>eudicotyledons</taxon>
        <taxon>Gunneridae</taxon>
        <taxon>Pentapetalae</taxon>
        <taxon>rosids</taxon>
        <taxon>malvids</taxon>
        <taxon>Brassicales</taxon>
        <taxon>Brassicaceae</taxon>
        <taxon>Camelineae</taxon>
        <taxon>Capsella</taxon>
    </lineage>
</organism>
<reference evidence="3" key="1">
    <citation type="journal article" date="2013" name="Nat. Genet.">
        <title>The Capsella rubella genome and the genomic consequences of rapid mating system evolution.</title>
        <authorList>
            <person name="Slotte T."/>
            <person name="Hazzouri K.M."/>
            <person name="Agren J.A."/>
            <person name="Koenig D."/>
            <person name="Maumus F."/>
            <person name="Guo Y.L."/>
            <person name="Steige K."/>
            <person name="Platts A.E."/>
            <person name="Escobar J.S."/>
            <person name="Newman L.K."/>
            <person name="Wang W."/>
            <person name="Mandakova T."/>
            <person name="Vello E."/>
            <person name="Smith L.M."/>
            <person name="Henz S.R."/>
            <person name="Steffen J."/>
            <person name="Takuno S."/>
            <person name="Brandvain Y."/>
            <person name="Coop G."/>
            <person name="Andolfatto P."/>
            <person name="Hu T.T."/>
            <person name="Blanchette M."/>
            <person name="Clark R.M."/>
            <person name="Quesneville H."/>
            <person name="Nordborg M."/>
            <person name="Gaut B.S."/>
            <person name="Lysak M.A."/>
            <person name="Jenkins J."/>
            <person name="Grimwood J."/>
            <person name="Chapman J."/>
            <person name="Prochnik S."/>
            <person name="Shu S."/>
            <person name="Rokhsar D."/>
            <person name="Schmutz J."/>
            <person name="Weigel D."/>
            <person name="Wright S.I."/>
        </authorList>
    </citation>
    <scope>NUCLEOTIDE SEQUENCE [LARGE SCALE GENOMIC DNA]</scope>
    <source>
        <strain evidence="3">cv. Monte Gargano</strain>
    </source>
</reference>
<sequence>LDCFALASPLCFLLIKRMKLNESRGGETEKHRRQQQHFDHELKNMISSLTHMGGGGGGGEKAHAGPSQYEEEEDGVRVITLSGSNLGATMKTELDNNHGDSHKNGDQELEFLSTYVNSNFQAVNNSIMIGAKYETHDPGVHLDISGDVEKPSMKVPARSSRGKKGKTPARSDRRESEHTN</sequence>
<dbReference type="EMBL" id="KB870806">
    <property type="protein sequence ID" value="EOA35788.1"/>
    <property type="molecule type" value="Genomic_DNA"/>
</dbReference>
<evidence type="ECO:0000313" key="3">
    <source>
        <dbReference type="Proteomes" id="UP000029121"/>
    </source>
</evidence>
<feature type="region of interest" description="Disordered" evidence="1">
    <location>
        <begin position="142"/>
        <end position="180"/>
    </location>
</feature>
<feature type="non-terminal residue" evidence="2">
    <location>
        <position position="1"/>
    </location>
</feature>